<evidence type="ECO:0000313" key="2">
    <source>
        <dbReference type="Proteomes" id="UP000038040"/>
    </source>
</evidence>
<dbReference type="OrthoDB" id="5791600at2759"/>
<dbReference type="SUPFAM" id="SSF55797">
    <property type="entry name" value="PR-1-like"/>
    <property type="match status" value="1"/>
</dbReference>
<organism evidence="2 4">
    <name type="scientific">Dracunculus medinensis</name>
    <name type="common">Guinea worm</name>
    <dbReference type="NCBI Taxonomy" id="318479"/>
    <lineage>
        <taxon>Eukaryota</taxon>
        <taxon>Metazoa</taxon>
        <taxon>Ecdysozoa</taxon>
        <taxon>Nematoda</taxon>
        <taxon>Chromadorea</taxon>
        <taxon>Rhabditida</taxon>
        <taxon>Spirurina</taxon>
        <taxon>Dracunculoidea</taxon>
        <taxon>Dracunculidae</taxon>
        <taxon>Dracunculus</taxon>
    </lineage>
</organism>
<dbReference type="AlphaFoldDB" id="A0A0N4UDH2"/>
<name>A0A0N4UDH2_DRAME</name>
<dbReference type="Gene3D" id="3.40.33.10">
    <property type="entry name" value="CAP"/>
    <property type="match status" value="1"/>
</dbReference>
<dbReference type="InterPro" id="IPR035940">
    <property type="entry name" value="CAP_sf"/>
</dbReference>
<proteinExistence type="predicted"/>
<gene>
    <name evidence="1" type="ORF">DME_LOCUS9184</name>
</gene>
<dbReference type="Proteomes" id="UP000274756">
    <property type="component" value="Unassembled WGS sequence"/>
</dbReference>
<evidence type="ECO:0000313" key="1">
    <source>
        <dbReference type="EMBL" id="VDN59211.1"/>
    </source>
</evidence>
<keyword evidence="3" id="KW-1185">Reference proteome</keyword>
<dbReference type="WBParaSite" id="DME_0000538501-mRNA-1">
    <property type="protein sequence ID" value="DME_0000538501-mRNA-1"/>
    <property type="gene ID" value="DME_0000538501"/>
</dbReference>
<dbReference type="Proteomes" id="UP000038040">
    <property type="component" value="Unplaced"/>
</dbReference>
<protein>
    <submittedName>
        <fullName evidence="4">SCP domain-containing protein</fullName>
    </submittedName>
</protein>
<reference evidence="4" key="1">
    <citation type="submission" date="2017-02" db="UniProtKB">
        <authorList>
            <consortium name="WormBaseParasite"/>
        </authorList>
    </citation>
    <scope>IDENTIFICATION</scope>
</reference>
<sequence>MAVEEWWRNPAEMTLGNIGLFTATELGCGFASCVNENLQMTVDMVCHYWPINDPNQFYNYEISCETNDDCSSLPNSRCDFNQNICISKM</sequence>
<dbReference type="EMBL" id="UYYG01001178">
    <property type="protein sequence ID" value="VDN59211.1"/>
    <property type="molecule type" value="Genomic_DNA"/>
</dbReference>
<accession>A0A0N4UDH2</accession>
<evidence type="ECO:0000313" key="4">
    <source>
        <dbReference type="WBParaSite" id="DME_0000538501-mRNA-1"/>
    </source>
</evidence>
<reference evidence="1 3" key="2">
    <citation type="submission" date="2018-11" db="EMBL/GenBank/DDBJ databases">
        <authorList>
            <consortium name="Pathogen Informatics"/>
        </authorList>
    </citation>
    <scope>NUCLEOTIDE SEQUENCE [LARGE SCALE GENOMIC DNA]</scope>
</reference>
<evidence type="ECO:0000313" key="3">
    <source>
        <dbReference type="Proteomes" id="UP000274756"/>
    </source>
</evidence>